<dbReference type="CDD" id="cd03426">
    <property type="entry name" value="NUDIX_CoAse_Nudt7"/>
    <property type="match status" value="1"/>
</dbReference>
<dbReference type="AlphaFoldDB" id="A0A220U1F7"/>
<dbReference type="SUPFAM" id="SSF55811">
    <property type="entry name" value="Nudix"/>
    <property type="match status" value="1"/>
</dbReference>
<evidence type="ECO:0000313" key="8">
    <source>
        <dbReference type="EMBL" id="ASK61842.1"/>
    </source>
</evidence>
<keyword evidence="5" id="KW-0460">Magnesium</keyword>
<evidence type="ECO:0000256" key="1">
    <source>
        <dbReference type="ARBA" id="ARBA00001936"/>
    </source>
</evidence>
<comment type="cofactor">
    <cofactor evidence="1">
        <name>Mn(2+)</name>
        <dbReference type="ChEBI" id="CHEBI:29035"/>
    </cofactor>
</comment>
<evidence type="ECO:0000256" key="2">
    <source>
        <dbReference type="ARBA" id="ARBA00001946"/>
    </source>
</evidence>
<dbReference type="EMBL" id="CP022315">
    <property type="protein sequence ID" value="ASK61842.1"/>
    <property type="molecule type" value="Genomic_DNA"/>
</dbReference>
<dbReference type="PANTHER" id="PTHR12992:SF11">
    <property type="entry name" value="MITOCHONDRIAL COENZYME A DIPHOSPHATASE NUDT8"/>
    <property type="match status" value="1"/>
</dbReference>
<keyword evidence="3" id="KW-0479">Metal-binding</keyword>
<evidence type="ECO:0000256" key="3">
    <source>
        <dbReference type="ARBA" id="ARBA00022723"/>
    </source>
</evidence>
<proteinExistence type="predicted"/>
<dbReference type="PROSITE" id="PS51462">
    <property type="entry name" value="NUDIX"/>
    <property type="match status" value="1"/>
</dbReference>
<dbReference type="InterPro" id="IPR000086">
    <property type="entry name" value="NUDIX_hydrolase_dom"/>
</dbReference>
<evidence type="ECO:0000256" key="5">
    <source>
        <dbReference type="ARBA" id="ARBA00022842"/>
    </source>
</evidence>
<dbReference type="Gene3D" id="3.90.79.10">
    <property type="entry name" value="Nucleoside Triphosphate Pyrophosphohydrolase"/>
    <property type="match status" value="1"/>
</dbReference>
<dbReference type="OrthoDB" id="9802805at2"/>
<name>A0A220U1F7_9BACI</name>
<dbReference type="RefSeq" id="WP_089061102.1">
    <property type="nucleotide sequence ID" value="NZ_CP022315.1"/>
</dbReference>
<accession>A0A220U1F7</accession>
<sequence>MDAKVIQEKLKEHSSAILGSEKFSKYAVLLPLVQKNNETHVLFEVRSHKLRRQPGEICFPGGRIDRRDENDEACAIRETGEELGIKHDQISGVFPLDYVVSPFGMIVYPHAGFIHDIESITPNPPEVGEVFTVPLSYLLKTPPKVYHVDVKVKPEDNFPFDLIAGGQDYNWRTGKIDEYFYFYEDRVIWGLTAKILAHFVDVIQ</sequence>
<dbReference type="GO" id="GO:0010945">
    <property type="term" value="F:coenzyme A diphosphatase activity"/>
    <property type="evidence" value="ECO:0007669"/>
    <property type="project" value="InterPro"/>
</dbReference>
<reference evidence="8 9" key="1">
    <citation type="submission" date="2017-07" db="EMBL/GenBank/DDBJ databases">
        <title>Virgibacillus sp. LM2416.</title>
        <authorList>
            <person name="Tak E.J."/>
            <person name="Bae J.-W."/>
        </authorList>
    </citation>
    <scope>NUCLEOTIDE SEQUENCE [LARGE SCALE GENOMIC DNA]</scope>
    <source>
        <strain evidence="8 9">LM2416</strain>
    </source>
</reference>
<evidence type="ECO:0000259" key="7">
    <source>
        <dbReference type="PROSITE" id="PS51462"/>
    </source>
</evidence>
<dbReference type="KEGG" id="vil:CFK37_06550"/>
<keyword evidence="4" id="KW-0378">Hydrolase</keyword>
<comment type="cofactor">
    <cofactor evidence="2">
        <name>Mg(2+)</name>
        <dbReference type="ChEBI" id="CHEBI:18420"/>
    </cofactor>
</comment>
<dbReference type="InterPro" id="IPR045121">
    <property type="entry name" value="CoAse"/>
</dbReference>
<organism evidence="8 9">
    <name type="scientific">Virgibacillus phasianinus</name>
    <dbReference type="NCBI Taxonomy" id="2017483"/>
    <lineage>
        <taxon>Bacteria</taxon>
        <taxon>Bacillati</taxon>
        <taxon>Bacillota</taxon>
        <taxon>Bacilli</taxon>
        <taxon>Bacillales</taxon>
        <taxon>Bacillaceae</taxon>
        <taxon>Virgibacillus</taxon>
    </lineage>
</organism>
<dbReference type="Proteomes" id="UP000198312">
    <property type="component" value="Chromosome"/>
</dbReference>
<dbReference type="GO" id="GO:0046872">
    <property type="term" value="F:metal ion binding"/>
    <property type="evidence" value="ECO:0007669"/>
    <property type="project" value="UniProtKB-KW"/>
</dbReference>
<dbReference type="InterPro" id="IPR015797">
    <property type="entry name" value="NUDIX_hydrolase-like_dom_sf"/>
</dbReference>
<evidence type="ECO:0000313" key="9">
    <source>
        <dbReference type="Proteomes" id="UP000198312"/>
    </source>
</evidence>
<evidence type="ECO:0000256" key="4">
    <source>
        <dbReference type="ARBA" id="ARBA00022801"/>
    </source>
</evidence>
<dbReference type="PANTHER" id="PTHR12992">
    <property type="entry name" value="NUDIX HYDROLASE"/>
    <property type="match status" value="1"/>
</dbReference>
<keyword evidence="9" id="KW-1185">Reference proteome</keyword>
<keyword evidence="6" id="KW-0464">Manganese</keyword>
<gene>
    <name evidence="8" type="ORF">CFK37_06550</name>
</gene>
<evidence type="ECO:0000256" key="6">
    <source>
        <dbReference type="ARBA" id="ARBA00023211"/>
    </source>
</evidence>
<dbReference type="Pfam" id="PF00293">
    <property type="entry name" value="NUDIX"/>
    <property type="match status" value="1"/>
</dbReference>
<feature type="domain" description="Nudix hydrolase" evidence="7">
    <location>
        <begin position="23"/>
        <end position="156"/>
    </location>
</feature>
<protein>
    <submittedName>
        <fullName evidence="8">Coenzyme A pyrophosphatase</fullName>
    </submittedName>
</protein>